<dbReference type="AlphaFoldDB" id="A0A803P2P6"/>
<name>A0A803P2P6_CANSA</name>
<reference evidence="1" key="1">
    <citation type="submission" date="2018-11" db="EMBL/GenBank/DDBJ databases">
        <authorList>
            <person name="Grassa J C."/>
        </authorList>
    </citation>
    <scope>NUCLEOTIDE SEQUENCE [LARGE SCALE GENOMIC DNA]</scope>
</reference>
<dbReference type="EnsemblPlants" id="evm.model.02.803">
    <property type="protein sequence ID" value="cds.evm.model.02.803"/>
    <property type="gene ID" value="evm.TU.02.803"/>
</dbReference>
<reference evidence="1" key="2">
    <citation type="submission" date="2021-03" db="UniProtKB">
        <authorList>
            <consortium name="EnsemblPlants"/>
        </authorList>
    </citation>
    <scope>IDENTIFICATION</scope>
</reference>
<protein>
    <submittedName>
        <fullName evidence="1">Uncharacterized protein</fullName>
    </submittedName>
</protein>
<dbReference type="Proteomes" id="UP000596661">
    <property type="component" value="Chromosome 2"/>
</dbReference>
<organism evidence="1 2">
    <name type="scientific">Cannabis sativa</name>
    <name type="common">Hemp</name>
    <name type="synonym">Marijuana</name>
    <dbReference type="NCBI Taxonomy" id="3483"/>
    <lineage>
        <taxon>Eukaryota</taxon>
        <taxon>Viridiplantae</taxon>
        <taxon>Streptophyta</taxon>
        <taxon>Embryophyta</taxon>
        <taxon>Tracheophyta</taxon>
        <taxon>Spermatophyta</taxon>
        <taxon>Magnoliopsida</taxon>
        <taxon>eudicotyledons</taxon>
        <taxon>Gunneridae</taxon>
        <taxon>Pentapetalae</taxon>
        <taxon>rosids</taxon>
        <taxon>fabids</taxon>
        <taxon>Rosales</taxon>
        <taxon>Cannabaceae</taxon>
        <taxon>Cannabis</taxon>
    </lineage>
</organism>
<proteinExistence type="predicted"/>
<evidence type="ECO:0000313" key="2">
    <source>
        <dbReference type="Proteomes" id="UP000596661"/>
    </source>
</evidence>
<accession>A0A803P2P6</accession>
<dbReference type="Gramene" id="evm.model.02.803">
    <property type="protein sequence ID" value="cds.evm.model.02.803"/>
    <property type="gene ID" value="evm.TU.02.803"/>
</dbReference>
<sequence length="158" mass="17429">MLPSGLITSYKAAMWHGGTDEMLHSSVFEEEKGSASIQGGVSLVLDFTTEYAHSWSPTNWALKNISGNSQHSIQDQIFFSRPPFSSNFGIVPPDFGQKMGFGFGQMLSQMAFWRPNNPNNSNGHQTKSDRGQSAMLKPIVVEAETVLRLGQDLHNPNL</sequence>
<dbReference type="EMBL" id="UZAU01000132">
    <property type="status" value="NOT_ANNOTATED_CDS"/>
    <property type="molecule type" value="Genomic_DNA"/>
</dbReference>
<evidence type="ECO:0000313" key="1">
    <source>
        <dbReference type="EnsemblPlants" id="cds.evm.model.02.803"/>
    </source>
</evidence>
<keyword evidence="2" id="KW-1185">Reference proteome</keyword>